<reference evidence="1" key="1">
    <citation type="submission" date="2024-05" db="EMBL/GenBank/DDBJ databases">
        <title>Isolation and characterization of Sporomusa carbonis sp. nov., a carboxydotrophic hydrogenogen in the genus of Sporomusa isolated from a charcoal burning pile.</title>
        <authorList>
            <person name="Boeer T."/>
            <person name="Rosenbaum F."/>
            <person name="Eysell L."/>
            <person name="Mueller V."/>
            <person name="Daniel R."/>
            <person name="Poehlein A."/>
        </authorList>
    </citation>
    <scope>NUCLEOTIDE SEQUENCE [LARGE SCALE GENOMIC DNA]</scope>
    <source>
        <strain evidence="1">DSM 3132</strain>
    </source>
</reference>
<proteinExistence type="predicted"/>
<gene>
    <name evidence="1" type="ORF">SPACI_056500</name>
</gene>
<evidence type="ECO:0008006" key="3">
    <source>
        <dbReference type="Google" id="ProtNLM"/>
    </source>
</evidence>
<evidence type="ECO:0000313" key="1">
    <source>
        <dbReference type="EMBL" id="XFO75528.1"/>
    </source>
</evidence>
<organism evidence="1 2">
    <name type="scientific">Sporomusa acidovorans (strain ATCC 49682 / DSM 3132 / Mol)</name>
    <dbReference type="NCBI Taxonomy" id="1123286"/>
    <lineage>
        <taxon>Bacteria</taxon>
        <taxon>Bacillati</taxon>
        <taxon>Bacillota</taxon>
        <taxon>Negativicutes</taxon>
        <taxon>Selenomonadales</taxon>
        <taxon>Sporomusaceae</taxon>
        <taxon>Sporomusa</taxon>
    </lineage>
</organism>
<dbReference type="Proteomes" id="UP000216052">
    <property type="component" value="Chromosome"/>
</dbReference>
<protein>
    <recommendedName>
        <fullName evidence="3">PiggyBac transposable element-derived protein domain-containing protein</fullName>
    </recommendedName>
</protein>
<dbReference type="EMBL" id="CP155571">
    <property type="protein sequence ID" value="XFO75528.1"/>
    <property type="molecule type" value="Genomic_DNA"/>
</dbReference>
<evidence type="ECO:0000313" key="2">
    <source>
        <dbReference type="Proteomes" id="UP000216052"/>
    </source>
</evidence>
<sequence>MDEQSEFYFENHVDNSFKLLDEKMTKYQPCFEAEWLPIAWKVRNRKLKPMKKLNLYKDAPEIIRLRMEIVASFCHKFSFKFRFYPLMVIIQTKYEEWIFDYSKPIIRLKHANRCQRGYHNQKKFTKVIFALFYILNHGMFTYSNTGTEVDRQLDILLNADLGKYNRTSSDCVAEQRYG</sequence>
<name>A0ABZ3JBP6_SPOA4</name>
<keyword evidence="2" id="KW-1185">Reference proteome</keyword>
<accession>A0ABZ3JBP6</accession>
<dbReference type="RefSeq" id="WP_093796451.1">
    <property type="nucleotide sequence ID" value="NZ_CP155571.1"/>
</dbReference>